<feature type="compositionally biased region" description="Basic and acidic residues" evidence="1">
    <location>
        <begin position="35"/>
        <end position="46"/>
    </location>
</feature>
<dbReference type="EMBL" id="JAAGAX010000005">
    <property type="protein sequence ID" value="KAF2314541.1"/>
    <property type="molecule type" value="Genomic_DNA"/>
</dbReference>
<accession>A0A6A6MNF7</accession>
<dbReference type="AlphaFoldDB" id="A0A6A6MNF7"/>
<evidence type="ECO:0000313" key="2">
    <source>
        <dbReference type="EMBL" id="KAF2314527.1"/>
    </source>
</evidence>
<keyword evidence="4" id="KW-1185">Reference proteome</keyword>
<sequence>MNQLGWQRAMETIVGETYLRKERKVPYMWRDSACKTHERKVQRSDSEVGGEATRDTNPAAYREAEQEKKR</sequence>
<name>A0A6A6MNF7_HEVBR</name>
<reference evidence="2 4" key="1">
    <citation type="journal article" date="2020" name="Mol. Plant">
        <title>The Chromosome-Based Rubber Tree Genome Provides New Insights into Spurge Genome Evolution and Rubber Biosynthesis.</title>
        <authorList>
            <person name="Liu J."/>
            <person name="Shi C."/>
            <person name="Shi C.C."/>
            <person name="Li W."/>
            <person name="Zhang Q.J."/>
            <person name="Zhang Y."/>
            <person name="Li K."/>
            <person name="Lu H.F."/>
            <person name="Shi C."/>
            <person name="Zhu S.T."/>
            <person name="Xiao Z.Y."/>
            <person name="Nan H."/>
            <person name="Yue Y."/>
            <person name="Zhu X.G."/>
            <person name="Wu Y."/>
            <person name="Hong X.N."/>
            <person name="Fan G.Y."/>
            <person name="Tong Y."/>
            <person name="Zhang D."/>
            <person name="Mao C.L."/>
            <person name="Liu Y.L."/>
            <person name="Hao S.J."/>
            <person name="Liu W.Q."/>
            <person name="Lv M.Q."/>
            <person name="Zhang H.B."/>
            <person name="Liu Y."/>
            <person name="Hu-Tang G.R."/>
            <person name="Wang J.P."/>
            <person name="Wang J.H."/>
            <person name="Sun Y.H."/>
            <person name="Ni S.B."/>
            <person name="Chen W.B."/>
            <person name="Zhang X.C."/>
            <person name="Jiao Y.N."/>
            <person name="Eichler E.E."/>
            <person name="Li G.H."/>
            <person name="Liu X."/>
            <person name="Gao L.Z."/>
        </authorList>
    </citation>
    <scope>NUCLEOTIDE SEQUENCE [LARGE SCALE GENOMIC DNA]</scope>
    <source>
        <strain evidence="4">cv. GT1</strain>
        <tissue evidence="2">Leaf</tissue>
    </source>
</reference>
<dbReference type="Proteomes" id="UP000467840">
    <property type="component" value="Chromosome 15"/>
</dbReference>
<evidence type="ECO:0000256" key="1">
    <source>
        <dbReference type="SAM" id="MobiDB-lite"/>
    </source>
</evidence>
<comment type="caution">
    <text evidence="2">The sequence shown here is derived from an EMBL/GenBank/DDBJ whole genome shotgun (WGS) entry which is preliminary data.</text>
</comment>
<feature type="region of interest" description="Disordered" evidence="1">
    <location>
        <begin position="35"/>
        <end position="70"/>
    </location>
</feature>
<gene>
    <name evidence="2" type="ORF">GH714_027310</name>
    <name evidence="3" type="ORF">GH714_027438</name>
</gene>
<proteinExistence type="predicted"/>
<evidence type="ECO:0000313" key="3">
    <source>
        <dbReference type="EMBL" id="KAF2314541.1"/>
    </source>
</evidence>
<organism evidence="2 4">
    <name type="scientific">Hevea brasiliensis</name>
    <name type="common">Para rubber tree</name>
    <name type="synonym">Siphonia brasiliensis</name>
    <dbReference type="NCBI Taxonomy" id="3981"/>
    <lineage>
        <taxon>Eukaryota</taxon>
        <taxon>Viridiplantae</taxon>
        <taxon>Streptophyta</taxon>
        <taxon>Embryophyta</taxon>
        <taxon>Tracheophyta</taxon>
        <taxon>Spermatophyta</taxon>
        <taxon>Magnoliopsida</taxon>
        <taxon>eudicotyledons</taxon>
        <taxon>Gunneridae</taxon>
        <taxon>Pentapetalae</taxon>
        <taxon>rosids</taxon>
        <taxon>fabids</taxon>
        <taxon>Malpighiales</taxon>
        <taxon>Euphorbiaceae</taxon>
        <taxon>Crotonoideae</taxon>
        <taxon>Micrandreae</taxon>
        <taxon>Hevea</taxon>
    </lineage>
</organism>
<evidence type="ECO:0000313" key="4">
    <source>
        <dbReference type="Proteomes" id="UP000467840"/>
    </source>
</evidence>
<protein>
    <submittedName>
        <fullName evidence="2">Uncharacterized protein</fullName>
    </submittedName>
</protein>
<dbReference type="EMBL" id="JAAGAX010000005">
    <property type="protein sequence ID" value="KAF2314527.1"/>
    <property type="molecule type" value="Genomic_DNA"/>
</dbReference>